<dbReference type="EMBL" id="LYXU01000001">
    <property type="protein sequence ID" value="OBS29454.1"/>
    <property type="molecule type" value="Genomic_DNA"/>
</dbReference>
<proteinExistence type="predicted"/>
<evidence type="ECO:0000313" key="3">
    <source>
        <dbReference type="Proteomes" id="UP000091967"/>
    </source>
</evidence>
<keyword evidence="3" id="KW-1185">Reference proteome</keyword>
<evidence type="ECO:0000256" key="1">
    <source>
        <dbReference type="SAM" id="MobiDB-lite"/>
    </source>
</evidence>
<evidence type="ECO:0000313" key="2">
    <source>
        <dbReference type="EMBL" id="OBS29454.1"/>
    </source>
</evidence>
<sequence length="159" mass="17084">MEQFPQVIASLQQVSASAAALTAAVQSGTQSVPGQVRVQDGANTIKQAMKYAINTKSSIEEYEEYEGENAPKKRASQEATNTVTPALQALAEGIRRSQESFPDNVASELKSVLEEFETFQSSWEQLAQANGTSAGNYIPGILHMLSQSLDGAFEKLGGR</sequence>
<feature type="region of interest" description="Disordered" evidence="1">
    <location>
        <begin position="62"/>
        <end position="81"/>
    </location>
</feature>
<dbReference type="Proteomes" id="UP000091967">
    <property type="component" value="Unassembled WGS sequence"/>
</dbReference>
<comment type="caution">
    <text evidence="2">The sequence shown here is derived from an EMBL/GenBank/DDBJ whole genome shotgun (WGS) entry which is preliminary data.</text>
</comment>
<accession>A0A1B8B9Q1</accession>
<gene>
    <name evidence="2" type="ORF">FPOA_03390</name>
</gene>
<organism evidence="2 3">
    <name type="scientific">Fusarium poae</name>
    <dbReference type="NCBI Taxonomy" id="36050"/>
    <lineage>
        <taxon>Eukaryota</taxon>
        <taxon>Fungi</taxon>
        <taxon>Dikarya</taxon>
        <taxon>Ascomycota</taxon>
        <taxon>Pezizomycotina</taxon>
        <taxon>Sordariomycetes</taxon>
        <taxon>Hypocreomycetidae</taxon>
        <taxon>Hypocreales</taxon>
        <taxon>Nectriaceae</taxon>
        <taxon>Fusarium</taxon>
    </lineage>
</organism>
<reference evidence="2 3" key="1">
    <citation type="submission" date="2016-06" db="EMBL/GenBank/DDBJ databases">
        <title>Living apart together: crosstalk between the core and supernumerary genomes in a fungal plant pathogen.</title>
        <authorList>
            <person name="Vanheule A."/>
            <person name="Audenaert K."/>
            <person name="Warris S."/>
            <person name="Van De Geest H."/>
            <person name="Schijlen E."/>
            <person name="Hofte M."/>
            <person name="De Saeger S."/>
            <person name="Haesaert G."/>
            <person name="Waalwijk C."/>
            <person name="Van Der Lee T."/>
        </authorList>
    </citation>
    <scope>NUCLEOTIDE SEQUENCE [LARGE SCALE GENOMIC DNA]</scope>
    <source>
        <strain evidence="2 3">2516</strain>
    </source>
</reference>
<dbReference type="AlphaFoldDB" id="A0A1B8B9Q1"/>
<protein>
    <submittedName>
        <fullName evidence="2">Uncharacterized protein</fullName>
    </submittedName>
</protein>
<name>A0A1B8B9Q1_FUSPO</name>